<evidence type="ECO:0008006" key="3">
    <source>
        <dbReference type="Google" id="ProtNLM"/>
    </source>
</evidence>
<dbReference type="Gene3D" id="3.40.50.300">
    <property type="entry name" value="P-loop containing nucleotide triphosphate hydrolases"/>
    <property type="match status" value="1"/>
</dbReference>
<protein>
    <recommendedName>
        <fullName evidence="3">Terminase</fullName>
    </recommendedName>
</protein>
<accession>A0A1Y0UVQ3</accession>
<organism evidence="1 2">
    <name type="scientific">Acetobacter ascendens</name>
    <dbReference type="NCBI Taxonomy" id="481146"/>
    <lineage>
        <taxon>Bacteria</taxon>
        <taxon>Pseudomonadati</taxon>
        <taxon>Pseudomonadota</taxon>
        <taxon>Alphaproteobacteria</taxon>
        <taxon>Acetobacterales</taxon>
        <taxon>Acetobacteraceae</taxon>
        <taxon>Acetobacter</taxon>
    </lineage>
</organism>
<reference evidence="1 2" key="1">
    <citation type="submission" date="2017-05" db="EMBL/GenBank/DDBJ databases">
        <title>Genome sequence of Acetobacter pasteurianus subsp. ascendens strain SRCM101447.</title>
        <authorList>
            <person name="Cho S.H."/>
        </authorList>
    </citation>
    <scope>NUCLEOTIDE SEQUENCE [LARGE SCALE GENOMIC DNA]</scope>
    <source>
        <strain evidence="1 2">SRCM101447</strain>
    </source>
</reference>
<dbReference type="RefSeq" id="WP_019089340.1">
    <property type="nucleotide sequence ID" value="NZ_CP015168.1"/>
</dbReference>
<gene>
    <name evidence="1" type="ORF">S101447_00890</name>
</gene>
<dbReference type="Proteomes" id="UP000195633">
    <property type="component" value="Chromosome"/>
</dbReference>
<proteinExistence type="predicted"/>
<dbReference type="InterPro" id="IPR027417">
    <property type="entry name" value="P-loop_NTPase"/>
</dbReference>
<dbReference type="EMBL" id="CP021524">
    <property type="protein sequence ID" value="ARW09992.1"/>
    <property type="molecule type" value="Genomic_DNA"/>
</dbReference>
<sequence length="499" mass="55153">MALTQADIADYRKLRGIWRKDPVLYARQRLGLNPTTQQRQLLEAIAPPGAKVSVRAGHGVGKSGSTSAAIWWHLECYEYCRIPCTAPTASQLYNVLWAELSKWGRRSEERARADGLPEELWLANLFDRNQDRISDKGQPAEWYAVARTSRRESPDALQGFHASDVQITDDNRAVERSSSGGSIMFVIEEASGVPDEIFEVAEGALSSHGARLLMVGNPTRNTGFFARSQKQDRALYTALHFRCSDSPLVDPSYRANLVRKYGEGSNVVRVRADGDFPKQDDDVLIPLETAEAALAREPANGKYERRLGVDVARFGDDRTTFVLREGPRVEKIEIRAKQDTMATAGMAADFFRRWKADSVYVDVVGVGAGVADRLREQKLPVVDVNVACRAPDEVVAEDAKPAKLRDYLWLQVAAWLRTGDASIQADSKDNAEDLAAELSTVRYGLDSSGNLLVESKDAMKKRGLRSPDIADALGLTFAPGPVVKAPARFVTNKRFSLSR</sequence>
<evidence type="ECO:0000313" key="1">
    <source>
        <dbReference type="EMBL" id="ARW09992.1"/>
    </source>
</evidence>
<name>A0A1Y0UVQ3_9PROT</name>
<evidence type="ECO:0000313" key="2">
    <source>
        <dbReference type="Proteomes" id="UP000195633"/>
    </source>
</evidence>
<dbReference type="Gene3D" id="3.30.420.240">
    <property type="match status" value="1"/>
</dbReference>
<dbReference type="AlphaFoldDB" id="A0A1Y0UVQ3"/>